<name>A0A1M5RVD2_9FIRM</name>
<evidence type="ECO:0000313" key="1">
    <source>
        <dbReference type="EMBL" id="SHH30129.1"/>
    </source>
</evidence>
<dbReference type="EMBL" id="FQXI01000006">
    <property type="protein sequence ID" value="SHH30129.1"/>
    <property type="molecule type" value="Genomic_DNA"/>
</dbReference>
<dbReference type="InterPro" id="IPR014997">
    <property type="entry name" value="DUF1847"/>
</dbReference>
<dbReference type="AlphaFoldDB" id="A0A1M5RVD2"/>
<dbReference type="RefSeq" id="WP_073184328.1">
    <property type="nucleotide sequence ID" value="NZ_FQXI01000006.1"/>
</dbReference>
<gene>
    <name evidence="1" type="ORF">SAMN02745245_01009</name>
</gene>
<proteinExistence type="predicted"/>
<keyword evidence="2" id="KW-1185">Reference proteome</keyword>
<accession>A0A1M5RVD2</accession>
<dbReference type="Proteomes" id="UP000184032">
    <property type="component" value="Unassembled WGS sequence"/>
</dbReference>
<evidence type="ECO:0000313" key="2">
    <source>
        <dbReference type="Proteomes" id="UP000184032"/>
    </source>
</evidence>
<dbReference type="STRING" id="1120995.SAMN02745245_01009"/>
<organism evidence="1 2">
    <name type="scientific">Anaerosphaera aminiphila DSM 21120</name>
    <dbReference type="NCBI Taxonomy" id="1120995"/>
    <lineage>
        <taxon>Bacteria</taxon>
        <taxon>Bacillati</taxon>
        <taxon>Bacillota</taxon>
        <taxon>Tissierellia</taxon>
        <taxon>Tissierellales</taxon>
        <taxon>Peptoniphilaceae</taxon>
        <taxon>Anaerosphaera</taxon>
    </lineage>
</organism>
<protein>
    <submittedName>
        <fullName evidence="1">Uncharacterized metal-binding protein</fullName>
    </submittedName>
</protein>
<sequence>MNKHLGCESCGLLGCDRNSTYPDFCITKNLDKDVIEKVKNTYNEDENINKIMKVASEVESGGYLKLTRVEETVEFIKKMDYKLVGIATCISFISEVRTFCKILEHNNILYKVACCKVGAIDKSEVGIPDENRIFQSGHESMCNPILQAEFLHSEGTDFNIVFGLCVGHDTLFYMHSKAPVTTMIVKDRVTCHNPIAPLHYTKGIYSKLLK</sequence>
<dbReference type="Pfam" id="PF08901">
    <property type="entry name" value="DUF1847"/>
    <property type="match status" value="1"/>
</dbReference>
<reference evidence="1 2" key="1">
    <citation type="submission" date="2016-11" db="EMBL/GenBank/DDBJ databases">
        <authorList>
            <person name="Jaros S."/>
            <person name="Januszkiewicz K."/>
            <person name="Wedrychowicz H."/>
        </authorList>
    </citation>
    <scope>NUCLEOTIDE SEQUENCE [LARGE SCALE GENOMIC DNA]</scope>
    <source>
        <strain evidence="1 2">DSM 21120</strain>
    </source>
</reference>